<feature type="transmembrane region" description="Helical" evidence="12">
    <location>
        <begin position="301"/>
        <end position="321"/>
    </location>
</feature>
<comment type="subcellular location">
    <subcellularLocation>
        <location evidence="1">Cell membrane</location>
        <topology evidence="1">Multi-pass membrane protein</topology>
    </subcellularLocation>
</comment>
<keyword evidence="3 12" id="KW-0812">Transmembrane</keyword>
<proteinExistence type="inferred from homology"/>
<dbReference type="Gene3D" id="3.40.50.1000">
    <property type="entry name" value="HAD superfamily/HAD-like"/>
    <property type="match status" value="1"/>
</dbReference>
<dbReference type="InterPro" id="IPR018303">
    <property type="entry name" value="ATPase_P-typ_P_site"/>
</dbReference>
<sequence>MHTNQKKVFHTNAATTAHVHSHNELHHGHHHHEHGLLPASLYLVGLGLFIIGLLLEKSVWQSAIFLVAMGLSGFHVLFEGVVATIEESKKAHALRANAHILMFIAALGAIYLGDIKEGALLIFIFAGVHFLEDYVSDKSKKAIEDLLALKPQIARKIQADGQIIEVSADAVKKGDQIQVLNGMQIPIDGMIVKGSTTLNEATITGEALPVEKTVGDVVFGSTLNLSQTIEITATKEYKDTVFAKIVQIVKQAQQNVPPLATKIQRYEPIYVNVVLGVFLAILILGELFFRSVDSPIFEQALIFLVAASPCALAVSVIPATLSAMSNLARKGVLFKGGNYIYLLKDLSAIAFDKTGTLTQGQPSVVCYQLASTVFATEKLEQIIYSMEAQVSHPLAQAIVEKLAKRYERLAVHVTNEVGKGLSATYDQHKIQLGKASLFPNVSPRWQQVIKTEQLQGRTVILVVIDQEICGYFAIEDQVKATAATSIQQLNKLGIQSIMLTGDSQITGEAIAKRLGMDKVYSNVLPDEKAKYIQELKKYYPNIAMVGDGINDAPALALADVGFAMEQGSDIAIETADAVMMKNDLTKLVDAIKISKHLSKIVQQNVFFAIAVVILLVGLTFTNHLTVIASVSLHEGSTLIVLLNSLRLLIHRP</sequence>
<dbReference type="GO" id="GO:0046872">
    <property type="term" value="F:metal ion binding"/>
    <property type="evidence" value="ECO:0007669"/>
    <property type="project" value="UniProtKB-KW"/>
</dbReference>
<accession>S0KIU0</accession>
<dbReference type="PANTHER" id="PTHR43079:SF1">
    <property type="entry name" value="CADMIUM_ZINC-TRANSPORTING ATPASE HMA1, CHLOROPLASTIC-RELATED"/>
    <property type="match status" value="1"/>
</dbReference>
<protein>
    <submittedName>
        <fullName evidence="14">Cadmium-translocating P-type ATPase</fullName>
    </submittedName>
</protein>
<dbReference type="InterPro" id="IPR023299">
    <property type="entry name" value="ATPase_P-typ_cyto_dom_N"/>
</dbReference>
<keyword evidence="6 12" id="KW-0067">ATP-binding</keyword>
<dbReference type="InterPro" id="IPR036412">
    <property type="entry name" value="HAD-like_sf"/>
</dbReference>
<feature type="transmembrane region" description="Helical" evidence="12">
    <location>
        <begin position="605"/>
        <end position="624"/>
    </location>
</feature>
<evidence type="ECO:0000256" key="1">
    <source>
        <dbReference type="ARBA" id="ARBA00004651"/>
    </source>
</evidence>
<dbReference type="STRING" id="1121865.OMW_00683"/>
<evidence type="ECO:0000313" key="14">
    <source>
        <dbReference type="EMBL" id="EOW87477.1"/>
    </source>
</evidence>
<keyword evidence="12" id="KW-1003">Cell membrane</keyword>
<evidence type="ECO:0000256" key="5">
    <source>
        <dbReference type="ARBA" id="ARBA00022741"/>
    </source>
</evidence>
<dbReference type="SFLD" id="SFLDF00027">
    <property type="entry name" value="p-type_atpase"/>
    <property type="match status" value="1"/>
</dbReference>
<keyword evidence="15" id="KW-1185">Reference proteome</keyword>
<evidence type="ECO:0000256" key="8">
    <source>
        <dbReference type="ARBA" id="ARBA00022967"/>
    </source>
</evidence>
<dbReference type="OrthoDB" id="9813266at2"/>
<dbReference type="Pfam" id="PF00122">
    <property type="entry name" value="E1-E2_ATPase"/>
    <property type="match status" value="1"/>
</dbReference>
<dbReference type="NCBIfam" id="TIGR01512">
    <property type="entry name" value="ATPase-IB2_Cd"/>
    <property type="match status" value="1"/>
</dbReference>
<evidence type="ECO:0000256" key="2">
    <source>
        <dbReference type="ARBA" id="ARBA00006024"/>
    </source>
</evidence>
<dbReference type="PRINTS" id="PR00119">
    <property type="entry name" value="CATATPASE"/>
</dbReference>
<dbReference type="SUPFAM" id="SSF81653">
    <property type="entry name" value="Calcium ATPase, transduction domain A"/>
    <property type="match status" value="1"/>
</dbReference>
<dbReference type="InterPro" id="IPR027256">
    <property type="entry name" value="P-typ_ATPase_IB"/>
</dbReference>
<dbReference type="NCBIfam" id="TIGR01525">
    <property type="entry name" value="ATPase-IB_hvy"/>
    <property type="match status" value="1"/>
</dbReference>
<gene>
    <name evidence="14" type="ORF">I568_00521</name>
</gene>
<dbReference type="InterPro" id="IPR044492">
    <property type="entry name" value="P_typ_ATPase_HD_dom"/>
</dbReference>
<evidence type="ECO:0000259" key="13">
    <source>
        <dbReference type="Pfam" id="PF00122"/>
    </source>
</evidence>
<dbReference type="InterPro" id="IPR051949">
    <property type="entry name" value="Cation_Transport_ATPase"/>
</dbReference>
<dbReference type="Proteomes" id="UP000014113">
    <property type="component" value="Unassembled WGS sequence"/>
</dbReference>
<dbReference type="InterPro" id="IPR023214">
    <property type="entry name" value="HAD_sf"/>
</dbReference>
<dbReference type="InterPro" id="IPR008250">
    <property type="entry name" value="ATPase_P-typ_transduc_dom_A_sf"/>
</dbReference>
<dbReference type="InterPro" id="IPR059000">
    <property type="entry name" value="ATPase_P-type_domA"/>
</dbReference>
<dbReference type="PATRIC" id="fig|1121865.3.peg.673"/>
<dbReference type="RefSeq" id="WP_016182846.1">
    <property type="nucleotide sequence ID" value="NZ_JXKI01000006.1"/>
</dbReference>
<dbReference type="PROSITE" id="PS01229">
    <property type="entry name" value="COF_2"/>
    <property type="match status" value="1"/>
</dbReference>
<dbReference type="PANTHER" id="PTHR43079">
    <property type="entry name" value="PROBABLE CADMIUM/ZINC-TRANSPORTING ATPASE HMA1"/>
    <property type="match status" value="1"/>
</dbReference>
<dbReference type="SUPFAM" id="SSF56784">
    <property type="entry name" value="HAD-like"/>
    <property type="match status" value="1"/>
</dbReference>
<feature type="transmembrane region" description="Helical" evidence="12">
    <location>
        <begin position="118"/>
        <end position="135"/>
    </location>
</feature>
<dbReference type="GO" id="GO:0005886">
    <property type="term" value="C:plasma membrane"/>
    <property type="evidence" value="ECO:0007669"/>
    <property type="project" value="UniProtKB-SubCell"/>
</dbReference>
<evidence type="ECO:0000256" key="11">
    <source>
        <dbReference type="ARBA" id="ARBA00023136"/>
    </source>
</evidence>
<dbReference type="Gene3D" id="3.40.1110.10">
    <property type="entry name" value="Calcium-transporting ATPase, cytoplasmic domain N"/>
    <property type="match status" value="1"/>
</dbReference>
<dbReference type="PROSITE" id="PS00154">
    <property type="entry name" value="ATPASE_E1_E2"/>
    <property type="match status" value="1"/>
</dbReference>
<feature type="transmembrane region" description="Helical" evidence="12">
    <location>
        <begin position="35"/>
        <end position="54"/>
    </location>
</feature>
<keyword evidence="11 12" id="KW-0472">Membrane</keyword>
<comment type="caution">
    <text evidence="14">The sequence shown here is derived from an EMBL/GenBank/DDBJ whole genome shotgun (WGS) entry which is preliminary data.</text>
</comment>
<dbReference type="Pfam" id="PF00702">
    <property type="entry name" value="Hydrolase"/>
    <property type="match status" value="1"/>
</dbReference>
<dbReference type="eggNOG" id="COG2217">
    <property type="taxonomic scope" value="Bacteria"/>
</dbReference>
<organism evidence="14 15">
    <name type="scientific">Enterococcus columbae DSM 7374 = ATCC 51263</name>
    <dbReference type="NCBI Taxonomy" id="1121865"/>
    <lineage>
        <taxon>Bacteria</taxon>
        <taxon>Bacillati</taxon>
        <taxon>Bacillota</taxon>
        <taxon>Bacilli</taxon>
        <taxon>Lactobacillales</taxon>
        <taxon>Enterococcaceae</taxon>
        <taxon>Enterococcus</taxon>
    </lineage>
</organism>
<evidence type="ECO:0000256" key="3">
    <source>
        <dbReference type="ARBA" id="ARBA00022692"/>
    </source>
</evidence>
<dbReference type="GO" id="GO:0016887">
    <property type="term" value="F:ATP hydrolysis activity"/>
    <property type="evidence" value="ECO:0007669"/>
    <property type="project" value="InterPro"/>
</dbReference>
<keyword evidence="7" id="KW-0460">Magnesium</keyword>
<dbReference type="EMBL" id="ASWJ01000003">
    <property type="protein sequence ID" value="EOW87477.1"/>
    <property type="molecule type" value="Genomic_DNA"/>
</dbReference>
<name>S0KIU0_9ENTE</name>
<evidence type="ECO:0000256" key="4">
    <source>
        <dbReference type="ARBA" id="ARBA00022723"/>
    </source>
</evidence>
<keyword evidence="10" id="KW-0813">Transport</keyword>
<dbReference type="GO" id="GO:0005524">
    <property type="term" value="F:ATP binding"/>
    <property type="evidence" value="ECO:0007669"/>
    <property type="project" value="UniProtKB-UniRule"/>
</dbReference>
<keyword evidence="8" id="KW-1278">Translocase</keyword>
<dbReference type="FunFam" id="2.70.150.10:FF:000002">
    <property type="entry name" value="Copper-transporting ATPase 1, putative"/>
    <property type="match status" value="1"/>
</dbReference>
<keyword evidence="9 12" id="KW-1133">Transmembrane helix</keyword>
<evidence type="ECO:0000256" key="6">
    <source>
        <dbReference type="ARBA" id="ARBA00022840"/>
    </source>
</evidence>
<keyword evidence="5 12" id="KW-0547">Nucleotide-binding</keyword>
<feature type="transmembrane region" description="Helical" evidence="12">
    <location>
        <begin position="269"/>
        <end position="289"/>
    </location>
</feature>
<keyword evidence="10" id="KW-0406">Ion transport</keyword>
<evidence type="ECO:0000256" key="12">
    <source>
        <dbReference type="RuleBase" id="RU362081"/>
    </source>
</evidence>
<keyword evidence="4 12" id="KW-0479">Metal-binding</keyword>
<dbReference type="GO" id="GO:0019829">
    <property type="term" value="F:ATPase-coupled monoatomic cation transmembrane transporter activity"/>
    <property type="evidence" value="ECO:0007669"/>
    <property type="project" value="InterPro"/>
</dbReference>
<dbReference type="InterPro" id="IPR023298">
    <property type="entry name" value="ATPase_P-typ_TM_dom_sf"/>
</dbReference>
<dbReference type="NCBIfam" id="TIGR01494">
    <property type="entry name" value="ATPase_P-type"/>
    <property type="match status" value="1"/>
</dbReference>
<evidence type="ECO:0000256" key="10">
    <source>
        <dbReference type="ARBA" id="ARBA00023065"/>
    </source>
</evidence>
<feature type="transmembrane region" description="Helical" evidence="12">
    <location>
        <begin position="60"/>
        <end position="82"/>
    </location>
</feature>
<feature type="domain" description="P-type ATPase A" evidence="13">
    <location>
        <begin position="149"/>
        <end position="249"/>
    </location>
</feature>
<comment type="similarity">
    <text evidence="2 12">Belongs to the cation transport ATPase (P-type) (TC 3.A.3) family. Type IB subfamily.</text>
</comment>
<dbReference type="SFLD" id="SFLDG00002">
    <property type="entry name" value="C1.7:_P-type_atpase_like"/>
    <property type="match status" value="1"/>
</dbReference>
<evidence type="ECO:0000256" key="9">
    <source>
        <dbReference type="ARBA" id="ARBA00022989"/>
    </source>
</evidence>
<dbReference type="SFLD" id="SFLDS00003">
    <property type="entry name" value="Haloacid_Dehalogenase"/>
    <property type="match status" value="1"/>
</dbReference>
<dbReference type="SUPFAM" id="SSF81665">
    <property type="entry name" value="Calcium ATPase, transmembrane domain M"/>
    <property type="match status" value="1"/>
</dbReference>
<evidence type="ECO:0000313" key="15">
    <source>
        <dbReference type="Proteomes" id="UP000014113"/>
    </source>
</evidence>
<reference evidence="14 15" key="1">
    <citation type="submission" date="2013-03" db="EMBL/GenBank/DDBJ databases">
        <title>The Genome Sequence of Enterococcus columbae ATCC_51263 (PacBio/Illumina hybrid assembly).</title>
        <authorList>
            <consortium name="The Broad Institute Genomics Platform"/>
            <consortium name="The Broad Institute Genome Sequencing Center for Infectious Disease"/>
            <person name="Earl A."/>
            <person name="Russ C."/>
            <person name="Gilmore M."/>
            <person name="Surin D."/>
            <person name="Walker B."/>
            <person name="Young S."/>
            <person name="Zeng Q."/>
            <person name="Gargeya S."/>
            <person name="Fitzgerald M."/>
            <person name="Haas B."/>
            <person name="Abouelleil A."/>
            <person name="Allen A.W."/>
            <person name="Alvarado L."/>
            <person name="Arachchi H.M."/>
            <person name="Berlin A.M."/>
            <person name="Chapman S.B."/>
            <person name="Gainer-Dewar J."/>
            <person name="Goldberg J."/>
            <person name="Griggs A."/>
            <person name="Gujja S."/>
            <person name="Hansen M."/>
            <person name="Howarth C."/>
            <person name="Imamovic A."/>
            <person name="Ireland A."/>
            <person name="Larimer J."/>
            <person name="McCowan C."/>
            <person name="Murphy C."/>
            <person name="Pearson M."/>
            <person name="Poon T.W."/>
            <person name="Priest M."/>
            <person name="Roberts A."/>
            <person name="Saif S."/>
            <person name="Shea T."/>
            <person name="Sisk P."/>
            <person name="Sykes S."/>
            <person name="Wortman J."/>
            <person name="Nusbaum C."/>
            <person name="Birren B."/>
        </authorList>
    </citation>
    <scope>NUCLEOTIDE SEQUENCE [LARGE SCALE GENOMIC DNA]</scope>
    <source>
        <strain evidence="14 15">ATCC 51263</strain>
    </source>
</reference>
<dbReference type="AlphaFoldDB" id="S0KIU0"/>
<dbReference type="InterPro" id="IPR001757">
    <property type="entry name" value="P_typ_ATPase"/>
</dbReference>
<evidence type="ECO:0000256" key="7">
    <source>
        <dbReference type="ARBA" id="ARBA00022842"/>
    </source>
</evidence>
<dbReference type="Gene3D" id="2.70.150.10">
    <property type="entry name" value="Calcium-transporting ATPase, cytoplasmic transduction domain A"/>
    <property type="match status" value="1"/>
</dbReference>